<evidence type="ECO:0000256" key="7">
    <source>
        <dbReference type="ARBA" id="ARBA00022840"/>
    </source>
</evidence>
<dbReference type="Pfam" id="PF08448">
    <property type="entry name" value="PAS_4"/>
    <property type="match status" value="1"/>
</dbReference>
<dbReference type="SMART" id="SM00388">
    <property type="entry name" value="HisKA"/>
    <property type="match status" value="1"/>
</dbReference>
<dbReference type="InterPro" id="IPR013767">
    <property type="entry name" value="PAS_fold"/>
</dbReference>
<keyword evidence="14" id="KW-1185">Reference proteome</keyword>
<dbReference type="InterPro" id="IPR013656">
    <property type="entry name" value="PAS_4"/>
</dbReference>
<organism evidence="13 14">
    <name type="scientific">Desulfovibrio subterraneus</name>
    <dbReference type="NCBI Taxonomy" id="2718620"/>
    <lineage>
        <taxon>Bacteria</taxon>
        <taxon>Pseudomonadati</taxon>
        <taxon>Thermodesulfobacteriota</taxon>
        <taxon>Desulfovibrionia</taxon>
        <taxon>Desulfovibrionales</taxon>
        <taxon>Desulfovibrionaceae</taxon>
        <taxon>Desulfovibrio</taxon>
    </lineage>
</organism>
<evidence type="ECO:0000259" key="11">
    <source>
        <dbReference type="PROSITE" id="PS50112"/>
    </source>
</evidence>
<name>A0A7J0BGI8_9BACT</name>
<protein>
    <recommendedName>
        <fullName evidence="2">histidine kinase</fullName>
        <ecNumber evidence="2">2.7.13.3</ecNumber>
    </recommendedName>
</protein>
<evidence type="ECO:0000259" key="12">
    <source>
        <dbReference type="PROSITE" id="PS50113"/>
    </source>
</evidence>
<comment type="catalytic activity">
    <reaction evidence="1">
        <text>ATP + protein L-histidine = ADP + protein N-phospho-L-histidine.</text>
        <dbReference type="EC" id="2.7.13.3"/>
    </reaction>
</comment>
<dbReference type="NCBIfam" id="TIGR00229">
    <property type="entry name" value="sensory_box"/>
    <property type="match status" value="2"/>
</dbReference>
<dbReference type="InterPro" id="IPR003594">
    <property type="entry name" value="HATPase_dom"/>
</dbReference>
<dbReference type="PRINTS" id="PR00344">
    <property type="entry name" value="BCTRLSENSOR"/>
</dbReference>
<keyword evidence="3" id="KW-0597">Phosphoprotein</keyword>
<dbReference type="SUPFAM" id="SSF47384">
    <property type="entry name" value="Homodimeric domain of signal transducing histidine kinase"/>
    <property type="match status" value="1"/>
</dbReference>
<dbReference type="EC" id="2.7.13.3" evidence="2"/>
<dbReference type="SMART" id="SM00091">
    <property type="entry name" value="PAS"/>
    <property type="match status" value="2"/>
</dbReference>
<evidence type="ECO:0000313" key="13">
    <source>
        <dbReference type="EMBL" id="GFM32776.1"/>
    </source>
</evidence>
<evidence type="ECO:0000256" key="2">
    <source>
        <dbReference type="ARBA" id="ARBA00012438"/>
    </source>
</evidence>
<feature type="domain" description="PAC" evidence="12">
    <location>
        <begin position="481"/>
        <end position="536"/>
    </location>
</feature>
<keyword evidence="5" id="KW-0547">Nucleotide-binding</keyword>
<dbReference type="PROSITE" id="PS50113">
    <property type="entry name" value="PAC"/>
    <property type="match status" value="1"/>
</dbReference>
<dbReference type="GO" id="GO:0006355">
    <property type="term" value="P:regulation of DNA-templated transcription"/>
    <property type="evidence" value="ECO:0007669"/>
    <property type="project" value="InterPro"/>
</dbReference>
<dbReference type="Gene3D" id="1.10.287.130">
    <property type="match status" value="1"/>
</dbReference>
<gene>
    <name evidence="13" type="ORF">DSM101010T_11410</name>
</gene>
<dbReference type="PANTHER" id="PTHR43065:SF42">
    <property type="entry name" value="TWO-COMPONENT SENSOR PPRA"/>
    <property type="match status" value="1"/>
</dbReference>
<dbReference type="SMART" id="SM00387">
    <property type="entry name" value="HATPase_c"/>
    <property type="match status" value="1"/>
</dbReference>
<dbReference type="EMBL" id="BLVO01000012">
    <property type="protein sequence ID" value="GFM32776.1"/>
    <property type="molecule type" value="Genomic_DNA"/>
</dbReference>
<dbReference type="Gene3D" id="3.30.565.10">
    <property type="entry name" value="Histidine kinase-like ATPase, C-terminal domain"/>
    <property type="match status" value="1"/>
</dbReference>
<dbReference type="InterPro" id="IPR035965">
    <property type="entry name" value="PAS-like_dom_sf"/>
</dbReference>
<keyword evidence="9" id="KW-0472">Membrane</keyword>
<dbReference type="InterPro" id="IPR036890">
    <property type="entry name" value="HATPase_C_sf"/>
</dbReference>
<dbReference type="GO" id="GO:0005524">
    <property type="term" value="F:ATP binding"/>
    <property type="evidence" value="ECO:0007669"/>
    <property type="project" value="UniProtKB-KW"/>
</dbReference>
<proteinExistence type="predicted"/>
<dbReference type="CDD" id="cd00130">
    <property type="entry name" value="PAS"/>
    <property type="match status" value="2"/>
</dbReference>
<dbReference type="Gene3D" id="3.30.450.20">
    <property type="entry name" value="PAS domain"/>
    <property type="match status" value="3"/>
</dbReference>
<evidence type="ECO:0000256" key="8">
    <source>
        <dbReference type="ARBA" id="ARBA00023012"/>
    </source>
</evidence>
<dbReference type="PROSITE" id="PS50112">
    <property type="entry name" value="PAS"/>
    <property type="match status" value="2"/>
</dbReference>
<dbReference type="SUPFAM" id="SSF55874">
    <property type="entry name" value="ATPase domain of HSP90 chaperone/DNA topoisomerase II/histidine kinase"/>
    <property type="match status" value="1"/>
</dbReference>
<dbReference type="Pfam" id="PF02518">
    <property type="entry name" value="HATPase_c"/>
    <property type="match status" value="1"/>
</dbReference>
<dbReference type="PROSITE" id="PS50109">
    <property type="entry name" value="HIS_KIN"/>
    <property type="match status" value="1"/>
</dbReference>
<keyword evidence="7" id="KW-0067">ATP-binding</keyword>
<dbReference type="GO" id="GO:0000155">
    <property type="term" value="F:phosphorelay sensor kinase activity"/>
    <property type="evidence" value="ECO:0007669"/>
    <property type="project" value="InterPro"/>
</dbReference>
<keyword evidence="4" id="KW-0808">Transferase</keyword>
<keyword evidence="9" id="KW-0812">Transmembrane</keyword>
<dbReference type="InterPro" id="IPR003661">
    <property type="entry name" value="HisK_dim/P_dom"/>
</dbReference>
<dbReference type="CDD" id="cd00082">
    <property type="entry name" value="HisKA"/>
    <property type="match status" value="1"/>
</dbReference>
<evidence type="ECO:0000256" key="9">
    <source>
        <dbReference type="SAM" id="Phobius"/>
    </source>
</evidence>
<sequence>MLQSSPLPLLRRLLWNSTFRTATSVCLALTCLLVVIFSYTTAERITGLAIDGTEAYTREASAIFAEQATGIAIQRIVAQARIKASTVESKLSNAMGVATTLAESLSWSRESGTLESMSRDRESLRLKMLLKNHPDFAAVFTCWEPGMFDMLDRAYANKPGYDASGRFISNWIRLPDGSIISAPLKNFESEDKTPHGIRKGDFHLSVKETLAPNFTPLQPYMLGGSHVWLATASAPIIVNGHFSGSIGVGFQVDFMRKLMLSLKQELFGGAVESFIVSGTGHIAASTLENVPIGSHLSVLDTQWEAELAAVRKNTATASVKGDKLVIVIPLALAARNNTVGILITVPTSVITIEASMLQDTLSGEMEVMQRTLSDQRDTLILQQMGIGAVLLAVTALTILLLRSLGIQSKALRENEGRLKEILHNTSNLVIVTDLEEHVVFANPSLEHLIGLPPAQIHGRSVKELLPPQRSTLYAPATDQQNTISQQWEEHFLIQGTPFTFLTTKFPLHDITGKVYGTCSIAVDISERMRSEQRIMQMERYLTDIIDSMPSIIIGVDEVGIIRHWNTQAGDYFNKGRENAIGQALTTCIPALQEEWDNARRAIAANSQHTTERRKISTARGETPARIVIYPLMREGSAEAVIRIDDMTAQVRIEEIMIQTEKMMSVGGLAAGMAHEINNPLGVILQGAQNIERRLSPDLPGNIKAAEELGCDLASISGYMEHRKVSHMLRGIRDAGERAARIVQNMLNFARKSSTEHTPHNMEELVKRTVEMAQSDYDLKKRYDIKKVTIDTRHAGDLPPVPCISTEIEQVLLNLIKNAAQAMALSGTENPTINITSRREGDWAVLTVEDNGPGIPDEARKRVFEPFFTTKAPGKGTGLGLSVSYFIITENHEGSITADSIPGEGATFTIRLPLLPKQYPAA</sequence>
<dbReference type="CDD" id="cd12913">
    <property type="entry name" value="PDC1_MCP_like"/>
    <property type="match status" value="1"/>
</dbReference>
<keyword evidence="9" id="KW-1133">Transmembrane helix</keyword>
<feature type="transmembrane region" description="Helical" evidence="9">
    <location>
        <begin position="379"/>
        <end position="401"/>
    </location>
</feature>
<feature type="domain" description="PAS" evidence="11">
    <location>
        <begin position="537"/>
        <end position="584"/>
    </location>
</feature>
<evidence type="ECO:0000256" key="4">
    <source>
        <dbReference type="ARBA" id="ARBA00022679"/>
    </source>
</evidence>
<comment type="caution">
    <text evidence="13">The sequence shown here is derived from an EMBL/GenBank/DDBJ whole genome shotgun (WGS) entry which is preliminary data.</text>
</comment>
<evidence type="ECO:0000256" key="3">
    <source>
        <dbReference type="ARBA" id="ARBA00022553"/>
    </source>
</evidence>
<dbReference type="InterPro" id="IPR036097">
    <property type="entry name" value="HisK_dim/P_sf"/>
</dbReference>
<evidence type="ECO:0000256" key="6">
    <source>
        <dbReference type="ARBA" id="ARBA00022777"/>
    </source>
</evidence>
<evidence type="ECO:0000259" key="10">
    <source>
        <dbReference type="PROSITE" id="PS50109"/>
    </source>
</evidence>
<dbReference type="PANTHER" id="PTHR43065">
    <property type="entry name" value="SENSOR HISTIDINE KINASE"/>
    <property type="match status" value="1"/>
</dbReference>
<feature type="domain" description="Histidine kinase" evidence="10">
    <location>
        <begin position="671"/>
        <end position="915"/>
    </location>
</feature>
<feature type="domain" description="PAS" evidence="11">
    <location>
        <begin position="414"/>
        <end position="468"/>
    </location>
</feature>
<evidence type="ECO:0000256" key="5">
    <source>
        <dbReference type="ARBA" id="ARBA00022741"/>
    </source>
</evidence>
<evidence type="ECO:0000313" key="14">
    <source>
        <dbReference type="Proteomes" id="UP000503840"/>
    </source>
</evidence>
<dbReference type="InterPro" id="IPR005467">
    <property type="entry name" value="His_kinase_dom"/>
</dbReference>
<dbReference type="InterPro" id="IPR000700">
    <property type="entry name" value="PAS-assoc_C"/>
</dbReference>
<dbReference type="InterPro" id="IPR000014">
    <property type="entry name" value="PAS"/>
</dbReference>
<keyword evidence="8" id="KW-0902">Two-component regulatory system</keyword>
<reference evidence="13 14" key="1">
    <citation type="submission" date="2020-05" db="EMBL/GenBank/DDBJ databases">
        <title>Draft genome sequence of Desulfovibrio sp. strain HN2T.</title>
        <authorList>
            <person name="Ueno A."/>
            <person name="Tamazawa S."/>
            <person name="Tamamura S."/>
            <person name="Murakami T."/>
            <person name="Kiyama T."/>
            <person name="Inomata H."/>
            <person name="Amano Y."/>
            <person name="Miyakawa K."/>
            <person name="Tamaki H."/>
            <person name="Naganuma T."/>
            <person name="Kaneko K."/>
        </authorList>
    </citation>
    <scope>NUCLEOTIDE SEQUENCE [LARGE SCALE GENOMIC DNA]</scope>
    <source>
        <strain evidence="13 14">HN2</strain>
    </source>
</reference>
<accession>A0A7J0BGI8</accession>
<dbReference type="SUPFAM" id="SSF55785">
    <property type="entry name" value="PYP-like sensor domain (PAS domain)"/>
    <property type="match status" value="2"/>
</dbReference>
<dbReference type="InterPro" id="IPR004358">
    <property type="entry name" value="Sig_transdc_His_kin-like_C"/>
</dbReference>
<keyword evidence="6" id="KW-0418">Kinase</keyword>
<dbReference type="AlphaFoldDB" id="A0A7J0BGI8"/>
<evidence type="ECO:0000256" key="1">
    <source>
        <dbReference type="ARBA" id="ARBA00000085"/>
    </source>
</evidence>
<dbReference type="Proteomes" id="UP000503840">
    <property type="component" value="Unassembled WGS sequence"/>
</dbReference>
<dbReference type="Pfam" id="PF00989">
    <property type="entry name" value="PAS"/>
    <property type="match status" value="1"/>
</dbReference>
<dbReference type="RefSeq" id="WP_174404453.1">
    <property type="nucleotide sequence ID" value="NZ_BLVO01000012.1"/>
</dbReference>